<reference evidence="1" key="1">
    <citation type="submission" date="2018-10" db="EMBL/GenBank/DDBJ databases">
        <title>Hidden diversity of soil giant viruses.</title>
        <authorList>
            <person name="Schulz F."/>
            <person name="Alteio L."/>
            <person name="Goudeau D."/>
            <person name="Ryan E.M."/>
            <person name="Malmstrom R.R."/>
            <person name="Blanchard J."/>
            <person name="Woyke T."/>
        </authorList>
    </citation>
    <scope>NUCLEOTIDE SEQUENCE</scope>
    <source>
        <strain evidence="1">DSV1</strain>
    </source>
</reference>
<sequence>MILVMIYPNIVRINKEIKVTARRKLYTKQYYCRHIHILKTLAKEQMQRSKIKVIKVLETLFIIKFRINYTCGTNKVTAKRSYIEIFKQISDMENLLVLLFPIQLEHSHQ</sequence>
<gene>
    <name evidence="1" type="ORF">Dasosvirus6_11</name>
</gene>
<dbReference type="EMBL" id="MK072047">
    <property type="protein sequence ID" value="AYV77549.1"/>
    <property type="molecule type" value="Genomic_DNA"/>
</dbReference>
<proteinExistence type="predicted"/>
<protein>
    <submittedName>
        <fullName evidence="1">Uncharacterized protein</fullName>
    </submittedName>
</protein>
<accession>A0A3G4ZVS3</accession>
<evidence type="ECO:0000313" key="1">
    <source>
        <dbReference type="EMBL" id="AYV77549.1"/>
    </source>
</evidence>
<name>A0A3G4ZVS3_9VIRU</name>
<organism evidence="1">
    <name type="scientific">Dasosvirus sp</name>
    <dbReference type="NCBI Taxonomy" id="2487764"/>
    <lineage>
        <taxon>Viruses</taxon>
        <taxon>Varidnaviria</taxon>
        <taxon>Bamfordvirae</taxon>
        <taxon>Nucleocytoviricota</taxon>
        <taxon>Megaviricetes</taxon>
        <taxon>Imitervirales</taxon>
        <taxon>Mimiviridae</taxon>
        <taxon>Klosneuvirinae</taxon>
    </lineage>
</organism>